<dbReference type="EMBL" id="AMQM01008619">
    <property type="status" value="NOT_ANNOTATED_CDS"/>
    <property type="molecule type" value="Genomic_DNA"/>
</dbReference>
<dbReference type="EMBL" id="KB095813">
    <property type="protein sequence ID" value="ESO11470.1"/>
    <property type="molecule type" value="Genomic_DNA"/>
</dbReference>
<dbReference type="RefSeq" id="XP_009010451.1">
    <property type="nucleotide sequence ID" value="XM_009012203.1"/>
</dbReference>
<dbReference type="EnsemblMetazoa" id="HelroT91388">
    <property type="protein sequence ID" value="HelroP91388"/>
    <property type="gene ID" value="HelroG91388"/>
</dbReference>
<gene>
    <name evidence="2" type="primary">20217228</name>
    <name evidence="1" type="ORF">HELRODRAFT_91388</name>
</gene>
<name>T1G831_HELRO</name>
<dbReference type="HOGENOM" id="CLU_198678_0_0_1"/>
<evidence type="ECO:0008006" key="4">
    <source>
        <dbReference type="Google" id="ProtNLM"/>
    </source>
</evidence>
<dbReference type="KEGG" id="hro:HELRODRAFT_91388"/>
<dbReference type="OrthoDB" id="8772022at2759"/>
<sequence length="77" mass="8639">SMQISRYLASKSDNVNSLLAYPAVVEAFHKSNAILPSSAAVERLFSVASRVFSARCCRMLDKTLNNDKLVFLQFRIK</sequence>
<evidence type="ECO:0000313" key="3">
    <source>
        <dbReference type="Proteomes" id="UP000015101"/>
    </source>
</evidence>
<dbReference type="InParanoid" id="T1G831"/>
<proteinExistence type="predicted"/>
<reference evidence="1 3" key="2">
    <citation type="journal article" date="2013" name="Nature">
        <title>Insights into bilaterian evolution from three spiralian genomes.</title>
        <authorList>
            <person name="Simakov O."/>
            <person name="Marletaz F."/>
            <person name="Cho S.J."/>
            <person name="Edsinger-Gonzales E."/>
            <person name="Havlak P."/>
            <person name="Hellsten U."/>
            <person name="Kuo D.H."/>
            <person name="Larsson T."/>
            <person name="Lv J."/>
            <person name="Arendt D."/>
            <person name="Savage R."/>
            <person name="Osoegawa K."/>
            <person name="de Jong P."/>
            <person name="Grimwood J."/>
            <person name="Chapman J.A."/>
            <person name="Shapiro H."/>
            <person name="Aerts A."/>
            <person name="Otillar R.P."/>
            <person name="Terry A.Y."/>
            <person name="Boore J.L."/>
            <person name="Grigoriev I.V."/>
            <person name="Lindberg D.R."/>
            <person name="Seaver E.C."/>
            <person name="Weisblat D.A."/>
            <person name="Putnam N.H."/>
            <person name="Rokhsar D.S."/>
        </authorList>
    </citation>
    <scope>NUCLEOTIDE SEQUENCE</scope>
</reference>
<dbReference type="Proteomes" id="UP000015101">
    <property type="component" value="Unassembled WGS sequence"/>
</dbReference>
<dbReference type="CTD" id="20217228"/>
<evidence type="ECO:0000313" key="2">
    <source>
        <dbReference type="EnsemblMetazoa" id="HelroP91388"/>
    </source>
</evidence>
<protein>
    <recommendedName>
        <fullName evidence="4">HAT C-terminal dimerisation domain-containing protein</fullName>
    </recommendedName>
</protein>
<dbReference type="AlphaFoldDB" id="T1G831"/>
<dbReference type="GeneID" id="20217228"/>
<keyword evidence="3" id="KW-1185">Reference proteome</keyword>
<evidence type="ECO:0000313" key="1">
    <source>
        <dbReference type="EMBL" id="ESO11470.1"/>
    </source>
</evidence>
<reference evidence="2" key="3">
    <citation type="submission" date="2015-06" db="UniProtKB">
        <authorList>
            <consortium name="EnsemblMetazoa"/>
        </authorList>
    </citation>
    <scope>IDENTIFICATION</scope>
</reference>
<reference evidence="3" key="1">
    <citation type="submission" date="2012-12" db="EMBL/GenBank/DDBJ databases">
        <authorList>
            <person name="Hellsten U."/>
            <person name="Grimwood J."/>
            <person name="Chapman J.A."/>
            <person name="Shapiro H."/>
            <person name="Aerts A."/>
            <person name="Otillar R.P."/>
            <person name="Terry A.Y."/>
            <person name="Boore J.L."/>
            <person name="Simakov O."/>
            <person name="Marletaz F."/>
            <person name="Cho S.-J."/>
            <person name="Edsinger-Gonzales E."/>
            <person name="Havlak P."/>
            <person name="Kuo D.-H."/>
            <person name="Larsson T."/>
            <person name="Lv J."/>
            <person name="Arendt D."/>
            <person name="Savage R."/>
            <person name="Osoegawa K."/>
            <person name="de Jong P."/>
            <person name="Lindberg D.R."/>
            <person name="Seaver E.C."/>
            <person name="Weisblat D.A."/>
            <person name="Putnam N.H."/>
            <person name="Grigoriev I.V."/>
            <person name="Rokhsar D.S."/>
        </authorList>
    </citation>
    <scope>NUCLEOTIDE SEQUENCE</scope>
</reference>
<accession>T1G831</accession>
<organism evidence="2 3">
    <name type="scientific">Helobdella robusta</name>
    <name type="common">Californian leech</name>
    <dbReference type="NCBI Taxonomy" id="6412"/>
    <lineage>
        <taxon>Eukaryota</taxon>
        <taxon>Metazoa</taxon>
        <taxon>Spiralia</taxon>
        <taxon>Lophotrochozoa</taxon>
        <taxon>Annelida</taxon>
        <taxon>Clitellata</taxon>
        <taxon>Hirudinea</taxon>
        <taxon>Rhynchobdellida</taxon>
        <taxon>Glossiphoniidae</taxon>
        <taxon>Helobdella</taxon>
    </lineage>
</organism>